<dbReference type="Proteomes" id="UP000298112">
    <property type="component" value="Unassembled WGS sequence"/>
</dbReference>
<keyword evidence="2" id="KW-1185">Reference proteome</keyword>
<evidence type="ECO:0000313" key="1">
    <source>
        <dbReference type="EMBL" id="TGM60304.1"/>
    </source>
</evidence>
<dbReference type="InterPro" id="IPR025455">
    <property type="entry name" value="DUF4276"/>
</dbReference>
<dbReference type="EMBL" id="RQHF01000009">
    <property type="protein sequence ID" value="TGM60304.1"/>
    <property type="molecule type" value="Genomic_DNA"/>
</dbReference>
<proteinExistence type="predicted"/>
<comment type="caution">
    <text evidence="1">The sequence shown here is derived from an EMBL/GenBank/DDBJ whole genome shotgun (WGS) entry which is preliminary data.</text>
</comment>
<sequence length="232" mass="26300">MIRLLINVEGQTEETFVKEVLADHLYKKGFGKVNARIFGNARQRNRRGGVGSWESISKEFLRQLTEDNEVYVTTMVDFYGMPATGNQAWPGREGAKRFTSSLDKAKYVETLMLDDVTQKMGDGFNPKRFIPFTLIHEFESLLFSDCDVFLDSIGNRKYVTQFQSIRGGFATPEDINDSPETAPSKRILSIIQNYEKPVMGNIGILGIGLVKIRSECPHFSEWVTKLESLVVK</sequence>
<reference evidence="2" key="1">
    <citation type="journal article" date="2019" name="PLoS Negl. Trop. Dis.">
        <title>Revisiting the worldwide diversity of Leptospira species in the environment.</title>
        <authorList>
            <person name="Vincent A.T."/>
            <person name="Schiettekatte O."/>
            <person name="Bourhy P."/>
            <person name="Veyrier F.J."/>
            <person name="Picardeau M."/>
        </authorList>
    </citation>
    <scope>NUCLEOTIDE SEQUENCE [LARGE SCALE GENOMIC DNA]</scope>
    <source>
        <strain evidence="2">201601955</strain>
    </source>
</reference>
<evidence type="ECO:0000313" key="2">
    <source>
        <dbReference type="Proteomes" id="UP000298112"/>
    </source>
</evidence>
<accession>A0ABY2NRX1</accession>
<dbReference type="RefSeq" id="WP_135657000.1">
    <property type="nucleotide sequence ID" value="NZ_RQHF01000009.1"/>
</dbReference>
<organism evidence="1 2">
    <name type="scientific">Leptospira vanthielii</name>
    <dbReference type="NCBI Taxonomy" id="293085"/>
    <lineage>
        <taxon>Bacteria</taxon>
        <taxon>Pseudomonadati</taxon>
        <taxon>Spirochaetota</taxon>
        <taxon>Spirochaetia</taxon>
        <taxon>Leptospirales</taxon>
        <taxon>Leptospiraceae</taxon>
        <taxon>Leptospira</taxon>
    </lineage>
</organism>
<name>A0ABY2NRX1_9LEPT</name>
<protein>
    <submittedName>
        <fullName evidence="1">DUF4276 family protein</fullName>
    </submittedName>
</protein>
<dbReference type="Pfam" id="PF14103">
    <property type="entry name" value="DUF4276"/>
    <property type="match status" value="1"/>
</dbReference>
<gene>
    <name evidence="1" type="ORF">EHQ95_02805</name>
</gene>